<dbReference type="Proteomes" id="UP001652628">
    <property type="component" value="Chromosome Y"/>
</dbReference>
<evidence type="ECO:0000256" key="3">
    <source>
        <dbReference type="SAM" id="MobiDB-lite"/>
    </source>
</evidence>
<feature type="region of interest" description="Disordered" evidence="3">
    <location>
        <begin position="191"/>
        <end position="247"/>
    </location>
</feature>
<dbReference type="InterPro" id="IPR036621">
    <property type="entry name" value="Anticodon-bd_dom_sf"/>
</dbReference>
<proteinExistence type="predicted"/>
<dbReference type="PROSITE" id="PS50102">
    <property type="entry name" value="RRM"/>
    <property type="match status" value="1"/>
</dbReference>
<keyword evidence="5" id="KW-1185">Reference proteome</keyword>
<feature type="compositionally biased region" description="Pro residues" evidence="3">
    <location>
        <begin position="211"/>
        <end position="222"/>
    </location>
</feature>
<protein>
    <recommendedName>
        <fullName evidence="4">RRM domain-containing protein</fullName>
    </recommendedName>
</protein>
<dbReference type="GeneID" id="139353581"/>
<dbReference type="Gene3D" id="3.30.70.330">
    <property type="match status" value="1"/>
</dbReference>
<name>A0ABM4TVR1_DROSZ</name>
<evidence type="ECO:0000259" key="4">
    <source>
        <dbReference type="PROSITE" id="PS50102"/>
    </source>
</evidence>
<accession>A0ABM4TVR1</accession>
<dbReference type="InterPro" id="IPR000504">
    <property type="entry name" value="RRM_dom"/>
</dbReference>
<gene>
    <name evidence="6" type="primary">LOC139353581</name>
</gene>
<dbReference type="InterPro" id="IPR012677">
    <property type="entry name" value="Nucleotide-bd_a/b_plait_sf"/>
</dbReference>
<dbReference type="SMART" id="SM00360">
    <property type="entry name" value="RRM"/>
    <property type="match status" value="1"/>
</dbReference>
<feature type="compositionally biased region" description="Polar residues" evidence="3">
    <location>
        <begin position="191"/>
        <end position="204"/>
    </location>
</feature>
<evidence type="ECO:0000256" key="2">
    <source>
        <dbReference type="PROSITE-ProRule" id="PRU00176"/>
    </source>
</evidence>
<sequence length="247" mass="27147">MSNTPIEGYLLLRGPTHLTSRIFVGNLPPCSRKELAQLCARYGKVLGTIIEETFGFLQFESERQANIAILALHQSRFKAKTLTVHSATFQSVEEHGHDSRQFGEDVLVAEADSSGQDLIADCEIIAMDLQGFRGAMRIRDRLIAKGLCTEVRSPIAMDDNEPLSSLEELAALGTQYAIVLTSVNESMGSAFISTSSKPHQQQASEALRNSPPTPNVFPPSPPTQFHQRQHGTPLPPGVHFDPFEPIR</sequence>
<feature type="domain" description="RRM" evidence="4">
    <location>
        <begin position="20"/>
        <end position="89"/>
    </location>
</feature>
<keyword evidence="1 2" id="KW-0694">RNA-binding</keyword>
<dbReference type="InterPro" id="IPR035979">
    <property type="entry name" value="RBD_domain_sf"/>
</dbReference>
<dbReference type="InterPro" id="IPR052600">
    <property type="entry name" value="Nuc_rcpt_coact/corep"/>
</dbReference>
<dbReference type="SUPFAM" id="SSF54928">
    <property type="entry name" value="RNA-binding domain, RBD"/>
    <property type="match status" value="1"/>
</dbReference>
<evidence type="ECO:0000256" key="1">
    <source>
        <dbReference type="ARBA" id="ARBA00022884"/>
    </source>
</evidence>
<reference evidence="6" key="1">
    <citation type="submission" date="2025-08" db="UniProtKB">
        <authorList>
            <consortium name="RefSeq"/>
        </authorList>
    </citation>
    <scope>IDENTIFICATION</scope>
</reference>
<dbReference type="PANTHER" id="PTHR23295">
    <property type="entry name" value="NUCLEAR RECEPTOR COACTIVATOR 5-RELATED"/>
    <property type="match status" value="1"/>
</dbReference>
<evidence type="ECO:0000313" key="5">
    <source>
        <dbReference type="Proteomes" id="UP001652628"/>
    </source>
</evidence>
<dbReference type="Gene3D" id="3.40.50.800">
    <property type="entry name" value="Anticodon-binding domain"/>
    <property type="match status" value="1"/>
</dbReference>
<evidence type="ECO:0000313" key="6">
    <source>
        <dbReference type="RefSeq" id="XP_070854037.1"/>
    </source>
</evidence>
<organism evidence="5 6">
    <name type="scientific">Drosophila suzukii</name>
    <name type="common">Spotted-wing drosophila fruit fly</name>
    <dbReference type="NCBI Taxonomy" id="28584"/>
    <lineage>
        <taxon>Eukaryota</taxon>
        <taxon>Metazoa</taxon>
        <taxon>Ecdysozoa</taxon>
        <taxon>Arthropoda</taxon>
        <taxon>Hexapoda</taxon>
        <taxon>Insecta</taxon>
        <taxon>Pterygota</taxon>
        <taxon>Neoptera</taxon>
        <taxon>Endopterygota</taxon>
        <taxon>Diptera</taxon>
        <taxon>Brachycera</taxon>
        <taxon>Muscomorpha</taxon>
        <taxon>Ephydroidea</taxon>
        <taxon>Drosophilidae</taxon>
        <taxon>Drosophila</taxon>
        <taxon>Sophophora</taxon>
    </lineage>
</organism>
<dbReference type="Pfam" id="PF00076">
    <property type="entry name" value="RRM_1"/>
    <property type="match status" value="1"/>
</dbReference>
<dbReference type="RefSeq" id="XP_070854037.1">
    <property type="nucleotide sequence ID" value="XM_070997936.1"/>
</dbReference>
<dbReference type="PANTHER" id="PTHR23295:SF6">
    <property type="entry name" value="NEOSIN, ISOFORM A"/>
    <property type="match status" value="1"/>
</dbReference>